<feature type="compositionally biased region" description="Polar residues" evidence="2">
    <location>
        <begin position="418"/>
        <end position="427"/>
    </location>
</feature>
<organism evidence="3 4">
    <name type="scientific">Caerostris extrusa</name>
    <name type="common">Bark spider</name>
    <name type="synonym">Caerostris bankana</name>
    <dbReference type="NCBI Taxonomy" id="172846"/>
    <lineage>
        <taxon>Eukaryota</taxon>
        <taxon>Metazoa</taxon>
        <taxon>Ecdysozoa</taxon>
        <taxon>Arthropoda</taxon>
        <taxon>Chelicerata</taxon>
        <taxon>Arachnida</taxon>
        <taxon>Araneae</taxon>
        <taxon>Araneomorphae</taxon>
        <taxon>Entelegynae</taxon>
        <taxon>Araneoidea</taxon>
        <taxon>Araneidae</taxon>
        <taxon>Caerostris</taxon>
    </lineage>
</organism>
<feature type="compositionally biased region" description="Polar residues" evidence="2">
    <location>
        <begin position="476"/>
        <end position="497"/>
    </location>
</feature>
<feature type="coiled-coil region" evidence="1">
    <location>
        <begin position="287"/>
        <end position="342"/>
    </location>
</feature>
<gene>
    <name evidence="3" type="primary">AVEN_249141_1</name>
    <name evidence="3" type="ORF">CEXT_787071</name>
</gene>
<accession>A0AAV4RJW0</accession>
<proteinExistence type="predicted"/>
<feature type="compositionally biased region" description="Polar residues" evidence="2">
    <location>
        <begin position="231"/>
        <end position="248"/>
    </location>
</feature>
<reference evidence="3 4" key="1">
    <citation type="submission" date="2021-06" db="EMBL/GenBank/DDBJ databases">
        <title>Caerostris extrusa draft genome.</title>
        <authorList>
            <person name="Kono N."/>
            <person name="Arakawa K."/>
        </authorList>
    </citation>
    <scope>NUCLEOTIDE SEQUENCE [LARGE SCALE GENOMIC DNA]</scope>
</reference>
<dbReference type="EMBL" id="BPLR01007979">
    <property type="protein sequence ID" value="GIY21181.1"/>
    <property type="molecule type" value="Genomic_DNA"/>
</dbReference>
<sequence>MSSFSFAEKFSEVALSRNSSTLYDSQPPHLMDELIEHAQSNNRNRSKEACRRREASSPWPCEPRGPVGQCSPHIRMFRGGPPTSAQDKQKQKKRLSFRDPEVEGPQQQQSQFYGGCRPKIPSSRFLDEQRESRSFENLSLEDQALQIAQNVGSAFSELSLQELNQTDFFDIDNSRAEIEDKQAEALINDCFLTENTSYNRSYPLQSLRISTEDQEYLDDLSPPLHSYNMRGPTTESSEQNPYRNSSSIPPLELTEEKHPSNAHHQIQLLRYQLDQQSQQTQLALHQVQLLTDQVEAESAARRKAQEQNNQLMTQNQELLNHIERLFQQIEDLEKQIQVLEMGRRSRNPPQPLEPQMTQLKSPPTFAANRRMSGDSTGRIATATGRNTLSSSTARRTSLTSTKPSITQNKQTTNQPPQISANRRTPLTSPKPFTGLQNKPGDPNTKKKETLHIGDTSPPVQSGTLSPFGSAWRLKSQEQNQTDSSTSGIGRTRTASFSSFSKLKPPENIALKTAALNSNNNMSGVSNITSKRFSSSTSDLYTSSAYQASKPLVIDDASGDGKSAISNVGVNTASKLPRFQPYIGRRSSLTKDFDQFSALGKDKLKSNTQSSMFNK</sequence>
<feature type="region of interest" description="Disordered" evidence="2">
    <location>
        <begin position="19"/>
        <end position="118"/>
    </location>
</feature>
<name>A0AAV4RJW0_CAEEX</name>
<feature type="compositionally biased region" description="Polar residues" evidence="2">
    <location>
        <begin position="457"/>
        <end position="466"/>
    </location>
</feature>
<evidence type="ECO:0000313" key="4">
    <source>
        <dbReference type="Proteomes" id="UP001054945"/>
    </source>
</evidence>
<keyword evidence="1" id="KW-0175">Coiled coil</keyword>
<evidence type="ECO:0000256" key="2">
    <source>
        <dbReference type="SAM" id="MobiDB-lite"/>
    </source>
</evidence>
<evidence type="ECO:0000313" key="3">
    <source>
        <dbReference type="EMBL" id="GIY21181.1"/>
    </source>
</evidence>
<comment type="caution">
    <text evidence="3">The sequence shown here is derived from an EMBL/GenBank/DDBJ whole genome shotgun (WGS) entry which is preliminary data.</text>
</comment>
<dbReference type="Proteomes" id="UP001054945">
    <property type="component" value="Unassembled WGS sequence"/>
</dbReference>
<feature type="region of interest" description="Disordered" evidence="2">
    <location>
        <begin position="218"/>
        <end position="263"/>
    </location>
</feature>
<dbReference type="AlphaFoldDB" id="A0AAV4RJW0"/>
<evidence type="ECO:0000256" key="1">
    <source>
        <dbReference type="SAM" id="Coils"/>
    </source>
</evidence>
<feature type="region of interest" description="Disordered" evidence="2">
    <location>
        <begin position="344"/>
        <end position="497"/>
    </location>
</feature>
<protein>
    <submittedName>
        <fullName evidence="3">Uncharacterized protein</fullName>
    </submittedName>
</protein>
<feature type="compositionally biased region" description="Basic and acidic residues" evidence="2">
    <location>
        <begin position="45"/>
        <end position="55"/>
    </location>
</feature>
<feature type="compositionally biased region" description="Low complexity" evidence="2">
    <location>
        <begin position="387"/>
        <end position="417"/>
    </location>
</feature>
<keyword evidence="4" id="KW-1185">Reference proteome</keyword>